<keyword evidence="1" id="KW-0732">Signal</keyword>
<organism evidence="2 3">
    <name type="scientific">Vibrio barjaei</name>
    <dbReference type="NCBI Taxonomy" id="1676683"/>
    <lineage>
        <taxon>Bacteria</taxon>
        <taxon>Pseudomonadati</taxon>
        <taxon>Pseudomonadota</taxon>
        <taxon>Gammaproteobacteria</taxon>
        <taxon>Vibrionales</taxon>
        <taxon>Vibrionaceae</taxon>
        <taxon>Vibrio</taxon>
    </lineage>
</organism>
<dbReference type="RefSeq" id="WP_394629833.1">
    <property type="nucleotide sequence ID" value="NZ_JBIHSF010000011.1"/>
</dbReference>
<dbReference type="Proteomes" id="UP001607125">
    <property type="component" value="Unassembled WGS sequence"/>
</dbReference>
<sequence length="124" mass="13690">MKILNTLVMSSALLTANLSYANEATKPTTASSAAPIVITGDHIQPLSDTHWRIKVSYSEAVKVRCVAFSDNDEAIAIDSIAVIPPYSVSNMYTRKDDPKIQKVTCWITSTREEDLAQDYIKHST</sequence>
<name>A0ABW7IM94_9VIBR</name>
<evidence type="ECO:0000313" key="2">
    <source>
        <dbReference type="EMBL" id="MFH0262703.1"/>
    </source>
</evidence>
<comment type="caution">
    <text evidence="2">The sequence shown here is derived from an EMBL/GenBank/DDBJ whole genome shotgun (WGS) entry which is preliminary data.</text>
</comment>
<accession>A0ABW7IM94</accession>
<gene>
    <name evidence="2" type="ORF">ACGRH2_20145</name>
</gene>
<evidence type="ECO:0000256" key="1">
    <source>
        <dbReference type="SAM" id="SignalP"/>
    </source>
</evidence>
<dbReference type="EMBL" id="JBIHSF010000011">
    <property type="protein sequence ID" value="MFH0262703.1"/>
    <property type="molecule type" value="Genomic_DNA"/>
</dbReference>
<reference evidence="2 3" key="1">
    <citation type="submission" date="2024-10" db="EMBL/GenBank/DDBJ databases">
        <authorList>
            <person name="Yibar A."/>
            <person name="Saticioglu I.B."/>
            <person name="Duman M."/>
            <person name="Ajmi N."/>
            <person name="Gurler F."/>
            <person name="Ay H."/>
            <person name="Onuk E."/>
            <person name="Guler S."/>
            <person name="Romalde J.L."/>
        </authorList>
    </citation>
    <scope>NUCLEOTIDE SEQUENCE [LARGE SCALE GENOMIC DNA]</scope>
    <source>
        <strain evidence="2 3">1-TCBS-B</strain>
    </source>
</reference>
<feature type="signal peptide" evidence="1">
    <location>
        <begin position="1"/>
        <end position="21"/>
    </location>
</feature>
<keyword evidence="3" id="KW-1185">Reference proteome</keyword>
<proteinExistence type="predicted"/>
<feature type="chain" id="PRO_5047149268" evidence="1">
    <location>
        <begin position="22"/>
        <end position="124"/>
    </location>
</feature>
<protein>
    <submittedName>
        <fullName evidence="2">Uncharacterized protein</fullName>
    </submittedName>
</protein>
<evidence type="ECO:0000313" key="3">
    <source>
        <dbReference type="Proteomes" id="UP001607125"/>
    </source>
</evidence>